<accession>A0A8H5F3D4</accession>
<dbReference type="GO" id="GO:0043504">
    <property type="term" value="P:mitochondrial DNA repair"/>
    <property type="evidence" value="ECO:0007669"/>
    <property type="project" value="TreeGrafter"/>
</dbReference>
<feature type="compositionally biased region" description="Pro residues" evidence="7">
    <location>
        <begin position="84"/>
        <end position="95"/>
    </location>
</feature>
<keyword evidence="9" id="KW-1185">Reference proteome</keyword>
<feature type="compositionally biased region" description="Basic residues" evidence="7">
    <location>
        <begin position="469"/>
        <end position="478"/>
    </location>
</feature>
<dbReference type="Pfam" id="PF03851">
    <property type="entry name" value="UvdE"/>
    <property type="match status" value="1"/>
</dbReference>
<comment type="caution">
    <text evidence="8">The sequence shown here is derived from an EMBL/GenBank/DDBJ whole genome shotgun (WGS) entry which is preliminary data.</text>
</comment>
<dbReference type="Gene3D" id="3.20.20.150">
    <property type="entry name" value="Divalent-metal-dependent TIM barrel enzymes"/>
    <property type="match status" value="1"/>
</dbReference>
<name>A0A8H5F3D4_9AGAR</name>
<feature type="region of interest" description="Disordered" evidence="7">
    <location>
        <begin position="66"/>
        <end position="131"/>
    </location>
</feature>
<evidence type="ECO:0000256" key="4">
    <source>
        <dbReference type="ARBA" id="ARBA00022769"/>
    </source>
</evidence>
<keyword evidence="3" id="KW-0227">DNA damage</keyword>
<reference evidence="8 9" key="1">
    <citation type="journal article" date="2020" name="ISME J.">
        <title>Uncovering the hidden diversity of litter-decomposition mechanisms in mushroom-forming fungi.</title>
        <authorList>
            <person name="Floudas D."/>
            <person name="Bentzer J."/>
            <person name="Ahren D."/>
            <person name="Johansson T."/>
            <person name="Persson P."/>
            <person name="Tunlid A."/>
        </authorList>
    </citation>
    <scope>NUCLEOTIDE SEQUENCE [LARGE SCALE GENOMIC DNA]</scope>
    <source>
        <strain evidence="8 9">CBS 101986</strain>
    </source>
</reference>
<feature type="compositionally biased region" description="Acidic residues" evidence="7">
    <location>
        <begin position="490"/>
        <end position="510"/>
    </location>
</feature>
<dbReference type="InterPro" id="IPR036237">
    <property type="entry name" value="Xyl_isomerase-like_sf"/>
</dbReference>
<evidence type="ECO:0000256" key="3">
    <source>
        <dbReference type="ARBA" id="ARBA00022763"/>
    </source>
</evidence>
<evidence type="ECO:0000256" key="6">
    <source>
        <dbReference type="ARBA" id="ARBA00023204"/>
    </source>
</evidence>
<dbReference type="AlphaFoldDB" id="A0A8H5F3D4"/>
<evidence type="ECO:0000313" key="9">
    <source>
        <dbReference type="Proteomes" id="UP000567179"/>
    </source>
</evidence>
<dbReference type="EMBL" id="JAACJJ010000028">
    <property type="protein sequence ID" value="KAF5322062.1"/>
    <property type="molecule type" value="Genomic_DNA"/>
</dbReference>
<dbReference type="GO" id="GO:0016787">
    <property type="term" value="F:hydrolase activity"/>
    <property type="evidence" value="ECO:0007669"/>
    <property type="project" value="UniProtKB-KW"/>
</dbReference>
<dbReference type="Proteomes" id="UP000567179">
    <property type="component" value="Unassembled WGS sequence"/>
</dbReference>
<evidence type="ECO:0008006" key="10">
    <source>
        <dbReference type="Google" id="ProtNLM"/>
    </source>
</evidence>
<keyword evidence="4" id="KW-0228">DNA excision</keyword>
<dbReference type="InterPro" id="IPR004601">
    <property type="entry name" value="UvdE"/>
</dbReference>
<feature type="region of interest" description="Disordered" evidence="7">
    <location>
        <begin position="456"/>
        <end position="510"/>
    </location>
</feature>
<dbReference type="SUPFAM" id="SSF51658">
    <property type="entry name" value="Xylose isomerase-like"/>
    <property type="match status" value="1"/>
</dbReference>
<evidence type="ECO:0000256" key="2">
    <source>
        <dbReference type="ARBA" id="ARBA00022759"/>
    </source>
</evidence>
<keyword evidence="5" id="KW-0378">Hydrolase</keyword>
<dbReference type="GO" id="GO:0004519">
    <property type="term" value="F:endonuclease activity"/>
    <property type="evidence" value="ECO:0007669"/>
    <property type="project" value="UniProtKB-KW"/>
</dbReference>
<dbReference type="GO" id="GO:0005739">
    <property type="term" value="C:mitochondrion"/>
    <property type="evidence" value="ECO:0007669"/>
    <property type="project" value="TreeGrafter"/>
</dbReference>
<evidence type="ECO:0000256" key="7">
    <source>
        <dbReference type="SAM" id="MobiDB-lite"/>
    </source>
</evidence>
<evidence type="ECO:0000256" key="1">
    <source>
        <dbReference type="ARBA" id="ARBA00022722"/>
    </source>
</evidence>
<dbReference type="PANTHER" id="PTHR31290:SF5">
    <property type="entry name" value="UV-DAMAGE ENDONUCLEASE"/>
    <property type="match status" value="1"/>
</dbReference>
<organism evidence="8 9">
    <name type="scientific">Psilocybe cf. subviscida</name>
    <dbReference type="NCBI Taxonomy" id="2480587"/>
    <lineage>
        <taxon>Eukaryota</taxon>
        <taxon>Fungi</taxon>
        <taxon>Dikarya</taxon>
        <taxon>Basidiomycota</taxon>
        <taxon>Agaricomycotina</taxon>
        <taxon>Agaricomycetes</taxon>
        <taxon>Agaricomycetidae</taxon>
        <taxon>Agaricales</taxon>
        <taxon>Agaricineae</taxon>
        <taxon>Strophariaceae</taxon>
        <taxon>Psilocybe</taxon>
    </lineage>
</organism>
<keyword evidence="1" id="KW-0540">Nuclease</keyword>
<dbReference type="NCBIfam" id="TIGR00629">
    <property type="entry name" value="uvde"/>
    <property type="match status" value="1"/>
</dbReference>
<dbReference type="GO" id="GO:0009411">
    <property type="term" value="P:response to UV"/>
    <property type="evidence" value="ECO:0007669"/>
    <property type="project" value="InterPro"/>
</dbReference>
<dbReference type="PANTHER" id="PTHR31290">
    <property type="entry name" value="UV-DAMAGE ENDONUCLEASE"/>
    <property type="match status" value="1"/>
</dbReference>
<dbReference type="OrthoDB" id="541883at2759"/>
<dbReference type="GO" id="GO:0006289">
    <property type="term" value="P:nucleotide-excision repair"/>
    <property type="evidence" value="ECO:0007669"/>
    <property type="project" value="InterPro"/>
</dbReference>
<protein>
    <recommendedName>
        <fullName evidence="10">UV-endonuclease UvdE</fullName>
    </recommendedName>
</protein>
<sequence length="510" mass="57708">MQLLLRRANYLVHPTRLRFLTMAAELPLRRSARLLSTSINVVTKDIEDSSAALMSMKRKRTRVVAKEARKFSPETPAAVDPVEPSIPPSDVPPQKSPQRRGRKRKQECIPDDNADLDTKPPSPKKARKRAIKPEPVYIIPDVERKETTFKGRLGYACLNTVLRNKKPANESVFCSRTCRIDSIVKNGIEFVKELGRKNVEDLLTIIQWNEDNHIRFFRLSSEMFPFASHMKYGYTLEYCADILAQAGALAKKYGHRLTTHPGQYTQLGSPKPAVVEAAIRDLAYHCEMLDRMGLGPDSVMIIHGGGVYGDKKATIERLKKSLKDLPTNIRQRLVLENDEMCYNAEDLLPVCEELDIPLVFDYHHDSIFPSSIPPTTIIKRAQAIWTRRGIKPKQHLSEPRPGAVSVMERRAHADRCENLPVDLPDDMDLMIEAKDKEQAVLHLYRMYNLRPVIHESLRPPTANPSMHTAGRKSNKKARANAAEKKRAEALEDEESSLSCDSDNDEAVIVA</sequence>
<evidence type="ECO:0000313" key="8">
    <source>
        <dbReference type="EMBL" id="KAF5322062.1"/>
    </source>
</evidence>
<keyword evidence="6" id="KW-0234">DNA repair</keyword>
<keyword evidence="2" id="KW-0255">Endonuclease</keyword>
<evidence type="ECO:0000256" key="5">
    <source>
        <dbReference type="ARBA" id="ARBA00022801"/>
    </source>
</evidence>
<dbReference type="GO" id="GO:0005634">
    <property type="term" value="C:nucleus"/>
    <property type="evidence" value="ECO:0007669"/>
    <property type="project" value="TreeGrafter"/>
</dbReference>
<gene>
    <name evidence="8" type="ORF">D9619_001459</name>
</gene>
<proteinExistence type="predicted"/>